<protein>
    <submittedName>
        <fullName evidence="1">Uncharacterized protein</fullName>
    </submittedName>
</protein>
<reference evidence="1" key="2">
    <citation type="journal article" date="2023" name="IMA Fungus">
        <title>Comparative genomic study of the Penicillium genus elucidates a diverse pangenome and 15 lateral gene transfer events.</title>
        <authorList>
            <person name="Petersen C."/>
            <person name="Sorensen T."/>
            <person name="Nielsen M.R."/>
            <person name="Sondergaard T.E."/>
            <person name="Sorensen J.L."/>
            <person name="Fitzpatrick D.A."/>
            <person name="Frisvad J.C."/>
            <person name="Nielsen K.L."/>
        </authorList>
    </citation>
    <scope>NUCLEOTIDE SEQUENCE</scope>
    <source>
        <strain evidence="1">IBT 30069</strain>
    </source>
</reference>
<proteinExistence type="predicted"/>
<dbReference type="Proteomes" id="UP001149165">
    <property type="component" value="Unassembled WGS sequence"/>
</dbReference>
<dbReference type="AlphaFoldDB" id="A0A9W9GBS6"/>
<reference evidence="1" key="1">
    <citation type="submission" date="2022-11" db="EMBL/GenBank/DDBJ databases">
        <authorList>
            <person name="Petersen C."/>
        </authorList>
    </citation>
    <scope>NUCLEOTIDE SEQUENCE</scope>
    <source>
        <strain evidence="1">IBT 30069</strain>
    </source>
</reference>
<keyword evidence="2" id="KW-1185">Reference proteome</keyword>
<evidence type="ECO:0000313" key="2">
    <source>
        <dbReference type="Proteomes" id="UP001149165"/>
    </source>
</evidence>
<comment type="caution">
    <text evidence="1">The sequence shown here is derived from an EMBL/GenBank/DDBJ whole genome shotgun (WGS) entry which is preliminary data.</text>
</comment>
<dbReference type="EMBL" id="JAPQKH010000001">
    <property type="protein sequence ID" value="KAJ5115884.1"/>
    <property type="molecule type" value="Genomic_DNA"/>
</dbReference>
<evidence type="ECO:0000313" key="1">
    <source>
        <dbReference type="EMBL" id="KAJ5115884.1"/>
    </source>
</evidence>
<name>A0A9W9GBS6_9EURO</name>
<gene>
    <name evidence="1" type="ORF">N7456_000232</name>
</gene>
<sequence length="100" mass="11126">MRRYRAEETGQQFEPNITRMYPAIDRLLCDVDNLPDHAEVLDKTVQKICKAAGMGDNVKTVDLAEILSRTDGGDDIEFAKLKMALGMALQGLLAKESLKD</sequence>
<organism evidence="1 2">
    <name type="scientific">Penicillium angulare</name>
    <dbReference type="NCBI Taxonomy" id="116970"/>
    <lineage>
        <taxon>Eukaryota</taxon>
        <taxon>Fungi</taxon>
        <taxon>Dikarya</taxon>
        <taxon>Ascomycota</taxon>
        <taxon>Pezizomycotina</taxon>
        <taxon>Eurotiomycetes</taxon>
        <taxon>Eurotiomycetidae</taxon>
        <taxon>Eurotiales</taxon>
        <taxon>Aspergillaceae</taxon>
        <taxon>Penicillium</taxon>
    </lineage>
</organism>
<accession>A0A9W9GBS6</accession>